<keyword evidence="1" id="KW-0812">Transmembrane</keyword>
<comment type="caution">
    <text evidence="2">The sequence shown here is derived from an EMBL/GenBank/DDBJ whole genome shotgun (WGS) entry which is preliminary data.</text>
</comment>
<keyword evidence="1" id="KW-1133">Transmembrane helix</keyword>
<evidence type="ECO:0000313" key="3">
    <source>
        <dbReference type="Proteomes" id="UP001447151"/>
    </source>
</evidence>
<proteinExistence type="predicted"/>
<name>A0ABV1JLE4_NEIPO</name>
<organism evidence="2 3">
    <name type="scientific">Neisseria polysaccharea</name>
    <dbReference type="NCBI Taxonomy" id="489"/>
    <lineage>
        <taxon>Bacteria</taxon>
        <taxon>Pseudomonadati</taxon>
        <taxon>Pseudomonadota</taxon>
        <taxon>Betaproteobacteria</taxon>
        <taxon>Neisseriales</taxon>
        <taxon>Neisseriaceae</taxon>
        <taxon>Neisseria</taxon>
    </lineage>
</organism>
<accession>A0ABV1JLE4</accession>
<dbReference type="Proteomes" id="UP001447151">
    <property type="component" value="Unassembled WGS sequence"/>
</dbReference>
<keyword evidence="3" id="KW-1185">Reference proteome</keyword>
<gene>
    <name evidence="2" type="ORF">ABM124_03015</name>
</gene>
<evidence type="ECO:0000256" key="1">
    <source>
        <dbReference type="SAM" id="Phobius"/>
    </source>
</evidence>
<keyword evidence="1" id="KW-0472">Membrane</keyword>
<sequence length="114" mass="12611">MPSELFSGGILLSDDLKPVLKRKNMEPVRYNINNTPEIQNDNAPVMTTGQWVLTMIVFMIPLVNIIMLFVWAFGSGNPNRANFCKAQLLIYLVGLLIGLIFVLLIGGSASGTHY</sequence>
<protein>
    <submittedName>
        <fullName evidence="2">Uncharacterized protein</fullName>
    </submittedName>
</protein>
<dbReference type="EMBL" id="JBECZB010000003">
    <property type="protein sequence ID" value="MEQ3510303.1"/>
    <property type="molecule type" value="Genomic_DNA"/>
</dbReference>
<reference evidence="2 3" key="1">
    <citation type="submission" date="2024-05" db="EMBL/GenBank/DDBJ databases">
        <authorList>
            <person name="Matzinger S.R."/>
            <person name="Bankers L."/>
            <person name="Rossheim A."/>
            <person name="Hetherington-Rauth M.C."/>
            <person name="Smith A."/>
            <person name="Baird S."/>
            <person name="Polanco D."/>
        </authorList>
    </citation>
    <scope>NUCLEOTIDE SEQUENCE [LARGE SCALE GENOMIC DNA]</scope>
    <source>
        <strain evidence="2 3">2024CJ-00066</strain>
    </source>
</reference>
<evidence type="ECO:0000313" key="2">
    <source>
        <dbReference type="EMBL" id="MEQ3510303.1"/>
    </source>
</evidence>
<feature type="transmembrane region" description="Helical" evidence="1">
    <location>
        <begin position="88"/>
        <end position="109"/>
    </location>
</feature>
<feature type="transmembrane region" description="Helical" evidence="1">
    <location>
        <begin position="51"/>
        <end position="76"/>
    </location>
</feature>
<dbReference type="RefSeq" id="WP_304668432.1">
    <property type="nucleotide sequence ID" value="NZ_CAUIXF010000008.1"/>
</dbReference>